<keyword evidence="10" id="KW-1185">Reference proteome</keyword>
<dbReference type="InterPro" id="IPR005490">
    <property type="entry name" value="LD_TPept_cat_dom"/>
</dbReference>
<evidence type="ECO:0000313" key="10">
    <source>
        <dbReference type="Proteomes" id="UP000529310"/>
    </source>
</evidence>
<keyword evidence="2" id="KW-0808">Transferase</keyword>
<accession>A0A7W4V461</accession>
<gene>
    <name evidence="9" type="ORF">FHX49_001759</name>
</gene>
<feature type="compositionally biased region" description="Low complexity" evidence="7">
    <location>
        <begin position="50"/>
        <end position="69"/>
    </location>
</feature>
<organism evidence="9 10">
    <name type="scientific">Microbacterium endophyticum</name>
    <dbReference type="NCBI Taxonomy" id="1526412"/>
    <lineage>
        <taxon>Bacteria</taxon>
        <taxon>Bacillati</taxon>
        <taxon>Actinomycetota</taxon>
        <taxon>Actinomycetes</taxon>
        <taxon>Micrococcales</taxon>
        <taxon>Microbacteriaceae</taxon>
        <taxon>Microbacterium</taxon>
    </lineage>
</organism>
<dbReference type="RefSeq" id="WP_165138564.1">
    <property type="nucleotide sequence ID" value="NZ_CP049255.1"/>
</dbReference>
<dbReference type="Gene3D" id="2.40.440.10">
    <property type="entry name" value="L,D-transpeptidase catalytic domain-like"/>
    <property type="match status" value="1"/>
</dbReference>
<name>A0A7W4V461_9MICO</name>
<evidence type="ECO:0000256" key="7">
    <source>
        <dbReference type="SAM" id="MobiDB-lite"/>
    </source>
</evidence>
<dbReference type="InterPro" id="IPR038063">
    <property type="entry name" value="Transpep_catalytic_dom"/>
</dbReference>
<dbReference type="GO" id="GO:0071555">
    <property type="term" value="P:cell wall organization"/>
    <property type="evidence" value="ECO:0007669"/>
    <property type="project" value="UniProtKB-UniRule"/>
</dbReference>
<evidence type="ECO:0000313" key="9">
    <source>
        <dbReference type="EMBL" id="MBB2976189.1"/>
    </source>
</evidence>
<dbReference type="CDD" id="cd16913">
    <property type="entry name" value="YkuD_like"/>
    <property type="match status" value="1"/>
</dbReference>
<proteinExistence type="predicted"/>
<keyword evidence="3 6" id="KW-0133">Cell shape</keyword>
<keyword evidence="4 6" id="KW-0573">Peptidoglycan synthesis</keyword>
<evidence type="ECO:0000256" key="1">
    <source>
        <dbReference type="ARBA" id="ARBA00004752"/>
    </source>
</evidence>
<keyword evidence="5 6" id="KW-0961">Cell wall biogenesis/degradation</keyword>
<comment type="caution">
    <text evidence="9">The sequence shown here is derived from an EMBL/GenBank/DDBJ whole genome shotgun (WGS) entry which is preliminary data.</text>
</comment>
<dbReference type="GO" id="GO:0009252">
    <property type="term" value="P:peptidoglycan biosynthetic process"/>
    <property type="evidence" value="ECO:0007669"/>
    <property type="project" value="UniProtKB-UniPathway"/>
</dbReference>
<feature type="domain" description="L,D-TPase catalytic" evidence="8">
    <location>
        <begin position="187"/>
        <end position="306"/>
    </location>
</feature>
<feature type="active site" description="Proton donor/acceptor" evidence="6">
    <location>
        <position position="272"/>
    </location>
</feature>
<reference evidence="9 10" key="1">
    <citation type="submission" date="2020-08" db="EMBL/GenBank/DDBJ databases">
        <title>Sequencing the genomes of 1000 actinobacteria strains.</title>
        <authorList>
            <person name="Klenk H.-P."/>
        </authorList>
    </citation>
    <scope>NUCLEOTIDE SEQUENCE [LARGE SCALE GENOMIC DNA]</scope>
    <source>
        <strain evidence="9 10">DSM 27099</strain>
    </source>
</reference>
<dbReference type="Pfam" id="PF03734">
    <property type="entry name" value="YkuD"/>
    <property type="match status" value="1"/>
</dbReference>
<evidence type="ECO:0000256" key="2">
    <source>
        <dbReference type="ARBA" id="ARBA00022679"/>
    </source>
</evidence>
<evidence type="ECO:0000256" key="5">
    <source>
        <dbReference type="ARBA" id="ARBA00023316"/>
    </source>
</evidence>
<dbReference type="UniPathway" id="UPA00219"/>
<evidence type="ECO:0000256" key="4">
    <source>
        <dbReference type="ARBA" id="ARBA00022984"/>
    </source>
</evidence>
<sequence>MMATAVRARNRRVITLVLSIVVVAALAGAILLAVFFGGAPVASTVPTAGESTSKPSPSTPSPTTTPTETGFPENTEIYDISSLPVVDVFSVNPALPRDDDPFGGSTGQVAQPGAAGAPVFADPGAPPVAFLPQTQTFEGTVVPVVEAQDHWVKVLLVGRAGVPPEQSSAQTFGWIRAADVTLTTLDSHVEVSLSARTIDIVGGGGSERIATDFGSGTLDTPTPTGRMFIMMTRTVPDFGYTRGHPLVYLSAQSPTLAGFSHANVAITAFHYHDERSGEISNGCLRLAPEAIDRLAELPPGTLVVVSA</sequence>
<evidence type="ECO:0000259" key="8">
    <source>
        <dbReference type="PROSITE" id="PS52029"/>
    </source>
</evidence>
<dbReference type="Proteomes" id="UP000529310">
    <property type="component" value="Unassembled WGS sequence"/>
</dbReference>
<evidence type="ECO:0000256" key="6">
    <source>
        <dbReference type="PROSITE-ProRule" id="PRU01373"/>
    </source>
</evidence>
<dbReference type="AlphaFoldDB" id="A0A7W4V461"/>
<comment type="pathway">
    <text evidence="1 6">Cell wall biogenesis; peptidoglycan biosynthesis.</text>
</comment>
<protein>
    <recommendedName>
        <fullName evidence="8">L,D-TPase catalytic domain-containing protein</fullName>
    </recommendedName>
</protein>
<dbReference type="PROSITE" id="PS52029">
    <property type="entry name" value="LD_TPASE"/>
    <property type="match status" value="1"/>
</dbReference>
<dbReference type="GO" id="GO:0008360">
    <property type="term" value="P:regulation of cell shape"/>
    <property type="evidence" value="ECO:0007669"/>
    <property type="project" value="UniProtKB-UniRule"/>
</dbReference>
<evidence type="ECO:0000256" key="3">
    <source>
        <dbReference type="ARBA" id="ARBA00022960"/>
    </source>
</evidence>
<feature type="region of interest" description="Disordered" evidence="7">
    <location>
        <begin position="45"/>
        <end position="74"/>
    </location>
</feature>
<dbReference type="SUPFAM" id="SSF141523">
    <property type="entry name" value="L,D-transpeptidase catalytic domain-like"/>
    <property type="match status" value="1"/>
</dbReference>
<dbReference type="EMBL" id="JACHWQ010000004">
    <property type="protein sequence ID" value="MBB2976189.1"/>
    <property type="molecule type" value="Genomic_DNA"/>
</dbReference>
<feature type="active site" description="Nucleophile" evidence="6">
    <location>
        <position position="283"/>
    </location>
</feature>
<dbReference type="GO" id="GO:0016740">
    <property type="term" value="F:transferase activity"/>
    <property type="evidence" value="ECO:0007669"/>
    <property type="project" value="UniProtKB-KW"/>
</dbReference>